<name>A0AAN6WC58_9PEZI</name>
<evidence type="ECO:0000256" key="2">
    <source>
        <dbReference type="ARBA" id="ARBA00007797"/>
    </source>
</evidence>
<dbReference type="AlphaFoldDB" id="A0AAN6WC58"/>
<feature type="region of interest" description="Disordered" evidence="6">
    <location>
        <begin position="341"/>
        <end position="375"/>
    </location>
</feature>
<dbReference type="Pfam" id="PF03914">
    <property type="entry name" value="CBF"/>
    <property type="match status" value="1"/>
</dbReference>
<keyword evidence="4" id="KW-0539">Nucleus</keyword>
<evidence type="ECO:0000256" key="3">
    <source>
        <dbReference type="ARBA" id="ARBA00023054"/>
    </source>
</evidence>
<reference evidence="9" key="1">
    <citation type="journal article" date="2023" name="Mol. Phylogenet. Evol.">
        <title>Genome-scale phylogeny and comparative genomics of the fungal order Sordariales.</title>
        <authorList>
            <person name="Hensen N."/>
            <person name="Bonometti L."/>
            <person name="Westerberg I."/>
            <person name="Brannstrom I.O."/>
            <person name="Guillou S."/>
            <person name="Cros-Aarteil S."/>
            <person name="Calhoun S."/>
            <person name="Haridas S."/>
            <person name="Kuo A."/>
            <person name="Mondo S."/>
            <person name="Pangilinan J."/>
            <person name="Riley R."/>
            <person name="LaButti K."/>
            <person name="Andreopoulos B."/>
            <person name="Lipzen A."/>
            <person name="Chen C."/>
            <person name="Yan M."/>
            <person name="Daum C."/>
            <person name="Ng V."/>
            <person name="Clum A."/>
            <person name="Steindorff A."/>
            <person name="Ohm R.A."/>
            <person name="Martin F."/>
            <person name="Silar P."/>
            <person name="Natvig D.O."/>
            <person name="Lalanne C."/>
            <person name="Gautier V."/>
            <person name="Ament-Velasquez S.L."/>
            <person name="Kruys A."/>
            <person name="Hutchinson M.I."/>
            <person name="Powell A.J."/>
            <person name="Barry K."/>
            <person name="Miller A.N."/>
            <person name="Grigoriev I.V."/>
            <person name="Debuchy R."/>
            <person name="Gladieux P."/>
            <person name="Hiltunen Thoren M."/>
            <person name="Johannesson H."/>
        </authorList>
    </citation>
    <scope>NUCLEOTIDE SEQUENCE</scope>
    <source>
        <strain evidence="9">CBS 892.96</strain>
    </source>
</reference>
<comment type="similarity">
    <text evidence="2 5">Belongs to the CBF/MAK21 family.</text>
</comment>
<feature type="region of interest" description="Disordered" evidence="6">
    <location>
        <begin position="456"/>
        <end position="478"/>
    </location>
</feature>
<keyword evidence="5" id="KW-0690">Ribosome biogenesis</keyword>
<dbReference type="Proteomes" id="UP001302321">
    <property type="component" value="Unassembled WGS sequence"/>
</dbReference>
<proteinExistence type="inferred from homology"/>
<feature type="domain" description="CCAAT-binding factor" evidence="7">
    <location>
        <begin position="483"/>
        <end position="672"/>
    </location>
</feature>
<evidence type="ECO:0000259" key="7">
    <source>
        <dbReference type="Pfam" id="PF03914"/>
    </source>
</evidence>
<feature type="region of interest" description="Disordered" evidence="6">
    <location>
        <begin position="1"/>
        <end position="121"/>
    </location>
</feature>
<evidence type="ECO:0000259" key="8">
    <source>
        <dbReference type="Pfam" id="PF07540"/>
    </source>
</evidence>
<dbReference type="GO" id="GO:0006270">
    <property type="term" value="P:DNA replication initiation"/>
    <property type="evidence" value="ECO:0007669"/>
    <property type="project" value="TreeGrafter"/>
</dbReference>
<dbReference type="GO" id="GO:0003682">
    <property type="term" value="F:chromatin binding"/>
    <property type="evidence" value="ECO:0007669"/>
    <property type="project" value="TreeGrafter"/>
</dbReference>
<protein>
    <recommendedName>
        <fullName evidence="5">Nucleolar complex-associated protein 3</fullName>
    </recommendedName>
</protein>
<reference evidence="9" key="2">
    <citation type="submission" date="2023-05" db="EMBL/GenBank/DDBJ databases">
        <authorList>
            <consortium name="Lawrence Berkeley National Laboratory"/>
            <person name="Steindorff A."/>
            <person name="Hensen N."/>
            <person name="Bonometti L."/>
            <person name="Westerberg I."/>
            <person name="Brannstrom I.O."/>
            <person name="Guillou S."/>
            <person name="Cros-Aarteil S."/>
            <person name="Calhoun S."/>
            <person name="Haridas S."/>
            <person name="Kuo A."/>
            <person name="Mondo S."/>
            <person name="Pangilinan J."/>
            <person name="Riley R."/>
            <person name="Labutti K."/>
            <person name="Andreopoulos B."/>
            <person name="Lipzen A."/>
            <person name="Chen C."/>
            <person name="Yanf M."/>
            <person name="Daum C."/>
            <person name="Ng V."/>
            <person name="Clum A."/>
            <person name="Ohm R."/>
            <person name="Martin F."/>
            <person name="Silar P."/>
            <person name="Natvig D."/>
            <person name="Lalanne C."/>
            <person name="Gautier V."/>
            <person name="Ament-Velasquez S.L."/>
            <person name="Kruys A."/>
            <person name="Hutchinson M.I."/>
            <person name="Powell A.J."/>
            <person name="Barry K."/>
            <person name="Miller A.N."/>
            <person name="Grigoriev I.V."/>
            <person name="Debuchy R."/>
            <person name="Gladieux P."/>
            <person name="Thoren M.H."/>
            <person name="Johannesson H."/>
        </authorList>
    </citation>
    <scope>NUCLEOTIDE SEQUENCE</scope>
    <source>
        <strain evidence="9">CBS 892.96</strain>
    </source>
</reference>
<dbReference type="PANTHER" id="PTHR14428">
    <property type="entry name" value="NUCLEOLAR COMPLEX PROTEIN 3"/>
    <property type="match status" value="1"/>
</dbReference>
<comment type="caution">
    <text evidence="9">The sequence shown here is derived from an EMBL/GenBank/DDBJ whole genome shotgun (WGS) entry which is preliminary data.</text>
</comment>
<evidence type="ECO:0000256" key="4">
    <source>
        <dbReference type="ARBA" id="ARBA00023242"/>
    </source>
</evidence>
<gene>
    <name evidence="9" type="ORF">QBC36DRAFT_322988</name>
</gene>
<comment type="subcellular location">
    <subcellularLocation>
        <location evidence="1 5">Nucleus</location>
        <location evidence="1 5">Nucleolus</location>
    </subcellularLocation>
</comment>
<dbReference type="GO" id="GO:0042254">
    <property type="term" value="P:ribosome biogenesis"/>
    <property type="evidence" value="ECO:0007669"/>
    <property type="project" value="UniProtKB-KW"/>
</dbReference>
<dbReference type="InterPro" id="IPR016903">
    <property type="entry name" value="Nucleolar_cplx-assoc_3"/>
</dbReference>
<feature type="compositionally biased region" description="Basic residues" evidence="6">
    <location>
        <begin position="355"/>
        <end position="370"/>
    </location>
</feature>
<accession>A0AAN6WC58</accession>
<dbReference type="InterPro" id="IPR011501">
    <property type="entry name" value="Noc3_N"/>
</dbReference>
<keyword evidence="10" id="KW-1185">Reference proteome</keyword>
<evidence type="ECO:0000313" key="9">
    <source>
        <dbReference type="EMBL" id="KAK4179284.1"/>
    </source>
</evidence>
<comment type="function">
    <text evidence="5">Required for synthesis of 60S ribosomal subunits and the transport of pre-ribosomes from the nucleoplasm to the cytoplasm.</text>
</comment>
<organism evidence="9 10">
    <name type="scientific">Triangularia setosa</name>
    <dbReference type="NCBI Taxonomy" id="2587417"/>
    <lineage>
        <taxon>Eukaryota</taxon>
        <taxon>Fungi</taxon>
        <taxon>Dikarya</taxon>
        <taxon>Ascomycota</taxon>
        <taxon>Pezizomycotina</taxon>
        <taxon>Sordariomycetes</taxon>
        <taxon>Sordariomycetidae</taxon>
        <taxon>Sordariales</taxon>
        <taxon>Podosporaceae</taxon>
        <taxon>Triangularia</taxon>
    </lineage>
</organism>
<dbReference type="GO" id="GO:0005730">
    <property type="term" value="C:nucleolus"/>
    <property type="evidence" value="ECO:0007669"/>
    <property type="project" value="UniProtKB-SubCell"/>
</dbReference>
<feature type="compositionally biased region" description="Acidic residues" evidence="6">
    <location>
        <begin position="95"/>
        <end position="115"/>
    </location>
</feature>
<feature type="compositionally biased region" description="Acidic residues" evidence="6">
    <location>
        <begin position="456"/>
        <end position="475"/>
    </location>
</feature>
<evidence type="ECO:0000313" key="10">
    <source>
        <dbReference type="Proteomes" id="UP001302321"/>
    </source>
</evidence>
<evidence type="ECO:0000256" key="6">
    <source>
        <dbReference type="SAM" id="MobiDB-lite"/>
    </source>
</evidence>
<dbReference type="EMBL" id="MU866120">
    <property type="protein sequence ID" value="KAK4179284.1"/>
    <property type="molecule type" value="Genomic_DNA"/>
</dbReference>
<dbReference type="Pfam" id="PF07540">
    <property type="entry name" value="NOC3p"/>
    <property type="match status" value="1"/>
</dbReference>
<evidence type="ECO:0000256" key="1">
    <source>
        <dbReference type="ARBA" id="ARBA00004604"/>
    </source>
</evidence>
<dbReference type="PANTHER" id="PTHR14428:SF5">
    <property type="entry name" value="NUCLEOLAR COMPLEX PROTEIN 3 HOMOLOG"/>
    <property type="match status" value="1"/>
</dbReference>
<sequence length="684" mass="77138">MAEPLTLRPSKRRRVSPSREAADGSNGNDTKIQKQFFKTAANWNLEQSYEERSRKGKKKDARKAAAEGGRLPARTAGGAWAVKEDDAASVASDSEWLEGEDKDDAEPEEAEEAAIEEPQIPEKEQIRRAQEELAKVATQLNEDPEEYPGAFKAMSRIGDSQIMAIKKICMVTQMTVYKDVIPGYRIRPSTEEAGEKLSKEVRRLRTYEQALVTGYQGYIKKLAHFAASPSADTSKRGQPISSIAITCACTLVNSVPHFNFRGELLRILVKKLSTRKVDSDFVKCREALETLFREDEEGNASMEAVSLLSKMMKAKEYRVDESVLNTFLHLRLLGEFAGKASQDRTERPSDGFNGKKLRQKKQFRTKRERKLMKEQKEAEKVMAHADAAVSHEEREKMQSETLKMVFATYFRVLKERVPHLMGAVLEGLAQYAHLINQDFFGDLLEALKQLIRYSEMPEEDDEDQPMADEDDEEDVVRDTNRESLLCTVTAFALLEGQDAHNARTDLHLDLSHFITHLYRGLLPLSVNPDLELGAKSLHLSDPSDDSGGSTRRDSKINVQTTTVLLMRCLSGVLLPPWNIRSVPPLRLAAFTKQLMSVALQLPEKSCQAMLGLLGEVVHTHGRKVNALWNTEERKMDGTFKPLAETVEGSNPFATTIWEGELLKKHYCPKVREELKAMEKELKNL</sequence>
<dbReference type="InterPro" id="IPR005612">
    <property type="entry name" value="CCAAT-binding_factor"/>
</dbReference>
<evidence type="ECO:0000256" key="5">
    <source>
        <dbReference type="PIRNR" id="PIRNR028977"/>
    </source>
</evidence>
<feature type="domain" description="Nucleolar complex-associated protein 3 N-terminal" evidence="8">
    <location>
        <begin position="129"/>
        <end position="218"/>
    </location>
</feature>
<keyword evidence="3" id="KW-0175">Coiled coil</keyword>
<dbReference type="PIRSF" id="PIRSF028977">
    <property type="entry name" value="Nucleolar_complex_p3"/>
    <property type="match status" value="1"/>
</dbReference>